<dbReference type="SMART" id="SM00448">
    <property type="entry name" value="REC"/>
    <property type="match status" value="1"/>
</dbReference>
<gene>
    <name evidence="6" type="ORF">LNL84_08015</name>
</gene>
<feature type="domain" description="HTH luxR-type" evidence="4">
    <location>
        <begin position="136"/>
        <end position="201"/>
    </location>
</feature>
<sequence>MSYINDIDCLVVDRFPLIRECLSRILSDLGNYNLVHQTGRVETALKLIETNNIGLIVLDVNLDQADGYELLRKAYAMGYSGKAIYVSSYGYPIYSETAYKLGANGYISKSEEPSLIKDAICGVSRGHNLFKTDYRCSKRNLVLSQRETVVYNYLKKGYSNKQISEFLGLSAKTISTYKSRILDKYQVGSIVELLSSHEVVGSEVQLAS</sequence>
<dbReference type="RefSeq" id="WP_244356700.1">
    <property type="nucleotide sequence ID" value="NZ_JAJNNZ010000005.1"/>
</dbReference>
<dbReference type="GO" id="GO:0000160">
    <property type="term" value="P:phosphorelay signal transduction system"/>
    <property type="evidence" value="ECO:0007669"/>
    <property type="project" value="InterPro"/>
</dbReference>
<proteinExistence type="predicted"/>
<evidence type="ECO:0000313" key="6">
    <source>
        <dbReference type="EMBL" id="MCJ2376779.1"/>
    </source>
</evidence>
<keyword evidence="2" id="KW-0238">DNA-binding</keyword>
<dbReference type="EMBL" id="JAJNNZ010000005">
    <property type="protein sequence ID" value="MCJ2376779.1"/>
    <property type="molecule type" value="Genomic_DNA"/>
</dbReference>
<dbReference type="InterPro" id="IPR058245">
    <property type="entry name" value="NreC/VraR/RcsB-like_REC"/>
</dbReference>
<dbReference type="InterPro" id="IPR016032">
    <property type="entry name" value="Sig_transdc_resp-reg_C-effctor"/>
</dbReference>
<dbReference type="PRINTS" id="PR00038">
    <property type="entry name" value="HTHLUXR"/>
</dbReference>
<dbReference type="CDD" id="cd17535">
    <property type="entry name" value="REC_NarL-like"/>
    <property type="match status" value="1"/>
</dbReference>
<dbReference type="Proteomes" id="UP001139488">
    <property type="component" value="Unassembled WGS sequence"/>
</dbReference>
<comment type="caution">
    <text evidence="6">The sequence shown here is derived from an EMBL/GenBank/DDBJ whole genome shotgun (WGS) entry which is preliminary data.</text>
</comment>
<protein>
    <submittedName>
        <fullName evidence="6">Response regulator transcription factor</fullName>
    </submittedName>
</protein>
<dbReference type="InterPro" id="IPR051015">
    <property type="entry name" value="EvgA-like"/>
</dbReference>
<dbReference type="Gene3D" id="3.40.50.2300">
    <property type="match status" value="1"/>
</dbReference>
<dbReference type="SMART" id="SM00421">
    <property type="entry name" value="HTH_LUXR"/>
    <property type="match status" value="1"/>
</dbReference>
<dbReference type="InterPro" id="IPR000792">
    <property type="entry name" value="Tscrpt_reg_LuxR_C"/>
</dbReference>
<dbReference type="AlphaFoldDB" id="A0A9X2AVD9"/>
<evidence type="ECO:0000259" key="4">
    <source>
        <dbReference type="PROSITE" id="PS50043"/>
    </source>
</evidence>
<reference evidence="6" key="1">
    <citation type="submission" date="2021-11" db="EMBL/GenBank/DDBJ databases">
        <title>Vibrio ZSDE26 sp. nov. and Vibrio ZSDZ34 sp. nov., isolated from coastal seawater in Qingdao.</title>
        <authorList>
            <person name="Zhang P."/>
        </authorList>
    </citation>
    <scope>NUCLEOTIDE SEQUENCE</scope>
    <source>
        <strain evidence="6">ZSDZ34</strain>
    </source>
</reference>
<dbReference type="SUPFAM" id="SSF46894">
    <property type="entry name" value="C-terminal effector domain of the bipartite response regulators"/>
    <property type="match status" value="1"/>
</dbReference>
<evidence type="ECO:0000256" key="2">
    <source>
        <dbReference type="ARBA" id="ARBA00023125"/>
    </source>
</evidence>
<organism evidence="6 7">
    <name type="scientific">Vibrio gelatinilyticus</name>
    <dbReference type="NCBI Taxonomy" id="2893468"/>
    <lineage>
        <taxon>Bacteria</taxon>
        <taxon>Pseudomonadati</taxon>
        <taxon>Pseudomonadota</taxon>
        <taxon>Gammaproteobacteria</taxon>
        <taxon>Vibrionales</taxon>
        <taxon>Vibrionaceae</taxon>
        <taxon>Vibrio</taxon>
    </lineage>
</organism>
<dbReference type="GO" id="GO:0006355">
    <property type="term" value="P:regulation of DNA-templated transcription"/>
    <property type="evidence" value="ECO:0007669"/>
    <property type="project" value="InterPro"/>
</dbReference>
<dbReference type="Gene3D" id="1.10.10.10">
    <property type="entry name" value="Winged helix-like DNA-binding domain superfamily/Winged helix DNA-binding domain"/>
    <property type="match status" value="1"/>
</dbReference>
<feature type="domain" description="Response regulatory" evidence="5">
    <location>
        <begin position="8"/>
        <end position="124"/>
    </location>
</feature>
<accession>A0A9X2AVD9</accession>
<dbReference type="PANTHER" id="PTHR45566:SF1">
    <property type="entry name" value="HTH-TYPE TRANSCRIPTIONAL REGULATOR YHJB-RELATED"/>
    <property type="match status" value="1"/>
</dbReference>
<dbReference type="PROSITE" id="PS50043">
    <property type="entry name" value="HTH_LUXR_2"/>
    <property type="match status" value="1"/>
</dbReference>
<evidence type="ECO:0000256" key="1">
    <source>
        <dbReference type="ARBA" id="ARBA00022553"/>
    </source>
</evidence>
<keyword evidence="1 3" id="KW-0597">Phosphoprotein</keyword>
<dbReference type="InterPro" id="IPR001789">
    <property type="entry name" value="Sig_transdc_resp-reg_receiver"/>
</dbReference>
<keyword evidence="7" id="KW-1185">Reference proteome</keyword>
<dbReference type="SUPFAM" id="SSF52172">
    <property type="entry name" value="CheY-like"/>
    <property type="match status" value="1"/>
</dbReference>
<evidence type="ECO:0000256" key="3">
    <source>
        <dbReference type="PROSITE-ProRule" id="PRU00169"/>
    </source>
</evidence>
<dbReference type="InterPro" id="IPR011006">
    <property type="entry name" value="CheY-like_superfamily"/>
</dbReference>
<dbReference type="GO" id="GO:0003677">
    <property type="term" value="F:DNA binding"/>
    <property type="evidence" value="ECO:0007669"/>
    <property type="project" value="UniProtKB-KW"/>
</dbReference>
<dbReference type="PROSITE" id="PS00622">
    <property type="entry name" value="HTH_LUXR_1"/>
    <property type="match status" value="1"/>
</dbReference>
<feature type="modified residue" description="4-aspartylphosphate" evidence="3">
    <location>
        <position position="59"/>
    </location>
</feature>
<dbReference type="PROSITE" id="PS50110">
    <property type="entry name" value="RESPONSE_REGULATORY"/>
    <property type="match status" value="1"/>
</dbReference>
<dbReference type="InterPro" id="IPR036388">
    <property type="entry name" value="WH-like_DNA-bd_sf"/>
</dbReference>
<dbReference type="Pfam" id="PF00072">
    <property type="entry name" value="Response_reg"/>
    <property type="match status" value="1"/>
</dbReference>
<evidence type="ECO:0000259" key="5">
    <source>
        <dbReference type="PROSITE" id="PS50110"/>
    </source>
</evidence>
<dbReference type="CDD" id="cd06170">
    <property type="entry name" value="LuxR_C_like"/>
    <property type="match status" value="1"/>
</dbReference>
<dbReference type="PANTHER" id="PTHR45566">
    <property type="entry name" value="HTH-TYPE TRANSCRIPTIONAL REGULATOR YHJB-RELATED"/>
    <property type="match status" value="1"/>
</dbReference>
<name>A0A9X2AVD9_9VIBR</name>
<dbReference type="Pfam" id="PF00196">
    <property type="entry name" value="GerE"/>
    <property type="match status" value="1"/>
</dbReference>
<evidence type="ECO:0000313" key="7">
    <source>
        <dbReference type="Proteomes" id="UP001139488"/>
    </source>
</evidence>